<evidence type="ECO:0000256" key="1">
    <source>
        <dbReference type="SAM" id="MobiDB-lite"/>
    </source>
</evidence>
<feature type="compositionally biased region" description="Polar residues" evidence="1">
    <location>
        <begin position="9"/>
        <end position="33"/>
    </location>
</feature>
<feature type="region of interest" description="Disordered" evidence="1">
    <location>
        <begin position="1"/>
        <end position="144"/>
    </location>
</feature>
<sequence>MMEAKLRQMESSNPRPKPSRPTSAGDMQTTNDSYIPVASTLPYHPSLPSKPPPSLPSHLAQAPSRPSTPTTVKPKTSLPALPLLPQPLQGQHLGPVSETKHLGAKPLQKSISVPTPSNVVQPRPAKSSKLIGVKIKPKQKTQME</sequence>
<comment type="caution">
    <text evidence="2">The sequence shown here is derived from an EMBL/GenBank/DDBJ whole genome shotgun (WGS) entry which is preliminary data.</text>
</comment>
<feature type="compositionally biased region" description="Basic residues" evidence="1">
    <location>
        <begin position="135"/>
        <end position="144"/>
    </location>
</feature>
<evidence type="ECO:0000313" key="2">
    <source>
        <dbReference type="EMBL" id="KAF8908072.1"/>
    </source>
</evidence>
<name>A0A9P5NVG1_GYMJU</name>
<evidence type="ECO:0000313" key="3">
    <source>
        <dbReference type="Proteomes" id="UP000724874"/>
    </source>
</evidence>
<reference evidence="2" key="1">
    <citation type="submission" date="2020-11" db="EMBL/GenBank/DDBJ databases">
        <authorList>
            <consortium name="DOE Joint Genome Institute"/>
            <person name="Ahrendt S."/>
            <person name="Riley R."/>
            <person name="Andreopoulos W."/>
            <person name="LaButti K."/>
            <person name="Pangilinan J."/>
            <person name="Ruiz-duenas F.J."/>
            <person name="Barrasa J.M."/>
            <person name="Sanchez-Garcia M."/>
            <person name="Camarero S."/>
            <person name="Miyauchi S."/>
            <person name="Serrano A."/>
            <person name="Linde D."/>
            <person name="Babiker R."/>
            <person name="Drula E."/>
            <person name="Ayuso-Fernandez I."/>
            <person name="Pacheco R."/>
            <person name="Padilla G."/>
            <person name="Ferreira P."/>
            <person name="Barriuso J."/>
            <person name="Kellner H."/>
            <person name="Castanera R."/>
            <person name="Alfaro M."/>
            <person name="Ramirez L."/>
            <person name="Pisabarro A.G."/>
            <person name="Kuo A."/>
            <person name="Tritt A."/>
            <person name="Lipzen A."/>
            <person name="He G."/>
            <person name="Yan M."/>
            <person name="Ng V."/>
            <person name="Cullen D."/>
            <person name="Martin F."/>
            <person name="Rosso M.-N."/>
            <person name="Henrissat B."/>
            <person name="Hibbett D."/>
            <person name="Martinez A.T."/>
            <person name="Grigoriev I.V."/>
        </authorList>
    </citation>
    <scope>NUCLEOTIDE SEQUENCE</scope>
    <source>
        <strain evidence="2">AH 44721</strain>
    </source>
</reference>
<organism evidence="2 3">
    <name type="scientific">Gymnopilus junonius</name>
    <name type="common">Spectacular rustgill mushroom</name>
    <name type="synonym">Gymnopilus spectabilis subsp. junonius</name>
    <dbReference type="NCBI Taxonomy" id="109634"/>
    <lineage>
        <taxon>Eukaryota</taxon>
        <taxon>Fungi</taxon>
        <taxon>Dikarya</taxon>
        <taxon>Basidiomycota</taxon>
        <taxon>Agaricomycotina</taxon>
        <taxon>Agaricomycetes</taxon>
        <taxon>Agaricomycetidae</taxon>
        <taxon>Agaricales</taxon>
        <taxon>Agaricineae</taxon>
        <taxon>Hymenogastraceae</taxon>
        <taxon>Gymnopilus</taxon>
    </lineage>
</organism>
<dbReference type="Proteomes" id="UP000724874">
    <property type="component" value="Unassembled WGS sequence"/>
</dbReference>
<gene>
    <name evidence="2" type="ORF">CPB84DRAFT_1767202</name>
</gene>
<dbReference type="AlphaFoldDB" id="A0A9P5NVG1"/>
<proteinExistence type="predicted"/>
<keyword evidence="3" id="KW-1185">Reference proteome</keyword>
<feature type="compositionally biased region" description="Polar residues" evidence="1">
    <location>
        <begin position="109"/>
        <end position="120"/>
    </location>
</feature>
<dbReference type="EMBL" id="JADNYJ010000012">
    <property type="protein sequence ID" value="KAF8908072.1"/>
    <property type="molecule type" value="Genomic_DNA"/>
</dbReference>
<feature type="compositionally biased region" description="Low complexity" evidence="1">
    <location>
        <begin position="56"/>
        <end position="95"/>
    </location>
</feature>
<protein>
    <submittedName>
        <fullName evidence="2">Uncharacterized protein</fullName>
    </submittedName>
</protein>
<accession>A0A9P5NVG1</accession>